<dbReference type="SUPFAM" id="SSF46689">
    <property type="entry name" value="Homeodomain-like"/>
    <property type="match status" value="1"/>
</dbReference>
<dbReference type="OrthoDB" id="9816296at2"/>
<gene>
    <name evidence="7" type="ORF">DD236_06990</name>
</gene>
<dbReference type="PANTHER" id="PTHR30055">
    <property type="entry name" value="HTH-TYPE TRANSCRIPTIONAL REGULATOR RUTR"/>
    <property type="match status" value="1"/>
</dbReference>
<dbReference type="InterPro" id="IPR039538">
    <property type="entry name" value="BetI_C"/>
</dbReference>
<comment type="caution">
    <text evidence="7">The sequence shown here is derived from an EMBL/GenBank/DDBJ whole genome shotgun (WGS) entry which is preliminary data.</text>
</comment>
<evidence type="ECO:0000313" key="7">
    <source>
        <dbReference type="EMBL" id="PWF26585.1"/>
    </source>
</evidence>
<name>A0A2V1KB58_9ACTO</name>
<dbReference type="GO" id="GO:0000976">
    <property type="term" value="F:transcription cis-regulatory region binding"/>
    <property type="evidence" value="ECO:0007669"/>
    <property type="project" value="TreeGrafter"/>
</dbReference>
<keyword evidence="4" id="KW-0804">Transcription</keyword>
<dbReference type="InterPro" id="IPR001647">
    <property type="entry name" value="HTH_TetR"/>
</dbReference>
<protein>
    <submittedName>
        <fullName evidence="7">TetR family transcriptional regulator</fullName>
    </submittedName>
</protein>
<evidence type="ECO:0000256" key="2">
    <source>
        <dbReference type="ARBA" id="ARBA00023015"/>
    </source>
</evidence>
<keyword evidence="2" id="KW-0805">Transcription regulation</keyword>
<keyword evidence="1" id="KW-0678">Repressor</keyword>
<dbReference type="InterPro" id="IPR050109">
    <property type="entry name" value="HTH-type_TetR-like_transc_reg"/>
</dbReference>
<keyword evidence="8" id="KW-1185">Reference proteome</keyword>
<dbReference type="PRINTS" id="PR00455">
    <property type="entry name" value="HTHTETR"/>
</dbReference>
<dbReference type="Gene3D" id="1.10.357.10">
    <property type="entry name" value="Tetracycline Repressor, domain 2"/>
    <property type="match status" value="1"/>
</dbReference>
<evidence type="ECO:0000256" key="4">
    <source>
        <dbReference type="ARBA" id="ARBA00023163"/>
    </source>
</evidence>
<dbReference type="InterPro" id="IPR009057">
    <property type="entry name" value="Homeodomain-like_sf"/>
</dbReference>
<dbReference type="PROSITE" id="PS50977">
    <property type="entry name" value="HTH_TETR_2"/>
    <property type="match status" value="1"/>
</dbReference>
<dbReference type="PANTHER" id="PTHR30055:SF226">
    <property type="entry name" value="HTH-TYPE TRANSCRIPTIONAL REGULATOR PKSA"/>
    <property type="match status" value="1"/>
</dbReference>
<evidence type="ECO:0000256" key="5">
    <source>
        <dbReference type="PROSITE-ProRule" id="PRU00335"/>
    </source>
</evidence>
<accession>A0A2V1KB58</accession>
<dbReference type="Proteomes" id="UP000245283">
    <property type="component" value="Unassembled WGS sequence"/>
</dbReference>
<sequence>MSRRVDPALRRQQVVEAAFRLLVAEGIGSVSLRKVADESGINVGSVRHYFGSHEDLLIAVAGEAGDRMGARLAMHPASALRGLSGTAAVAGLQKIVEDVLPLDADRREEAIVVTELVMASRTMPVFADMVRQMGEDLVAVLEEALAALGSQTPRTNAQHIAAFIGGLTVDMITPHGTGASIDACGLLRSFLTRLVTPGR</sequence>
<dbReference type="GO" id="GO:0003700">
    <property type="term" value="F:DNA-binding transcription factor activity"/>
    <property type="evidence" value="ECO:0007669"/>
    <property type="project" value="TreeGrafter"/>
</dbReference>
<dbReference type="SUPFAM" id="SSF48498">
    <property type="entry name" value="Tetracyclin repressor-like, C-terminal domain"/>
    <property type="match status" value="1"/>
</dbReference>
<feature type="DNA-binding region" description="H-T-H motif" evidence="5">
    <location>
        <begin position="31"/>
        <end position="50"/>
    </location>
</feature>
<dbReference type="Pfam" id="PF13977">
    <property type="entry name" value="TetR_C_6"/>
    <property type="match status" value="1"/>
</dbReference>
<evidence type="ECO:0000259" key="6">
    <source>
        <dbReference type="PROSITE" id="PS50977"/>
    </source>
</evidence>
<keyword evidence="3 5" id="KW-0238">DNA-binding</keyword>
<reference evidence="8" key="1">
    <citation type="submission" date="2018-05" db="EMBL/GenBank/DDBJ databases">
        <authorList>
            <person name="Li Y."/>
        </authorList>
    </citation>
    <scope>NUCLEOTIDE SEQUENCE [LARGE SCALE GENOMIC DNA]</scope>
    <source>
        <strain evidence="8">sk1b4</strain>
    </source>
</reference>
<dbReference type="AlphaFoldDB" id="A0A2V1KB58"/>
<feature type="domain" description="HTH tetR-type" evidence="6">
    <location>
        <begin position="8"/>
        <end position="68"/>
    </location>
</feature>
<organism evidence="7 8">
    <name type="scientific">Ancrocorticia populi</name>
    <dbReference type="NCBI Taxonomy" id="2175228"/>
    <lineage>
        <taxon>Bacteria</taxon>
        <taxon>Bacillati</taxon>
        <taxon>Actinomycetota</taxon>
        <taxon>Actinomycetes</taxon>
        <taxon>Actinomycetales</taxon>
        <taxon>Actinomycetaceae</taxon>
        <taxon>Ancrocorticia</taxon>
    </lineage>
</organism>
<dbReference type="RefSeq" id="WP_109093658.1">
    <property type="nucleotide sequence ID" value="NZ_QETB01000003.1"/>
</dbReference>
<dbReference type="InterPro" id="IPR036271">
    <property type="entry name" value="Tet_transcr_reg_TetR-rel_C_sf"/>
</dbReference>
<dbReference type="EMBL" id="QETB01000003">
    <property type="protein sequence ID" value="PWF26585.1"/>
    <property type="molecule type" value="Genomic_DNA"/>
</dbReference>
<evidence type="ECO:0000313" key="8">
    <source>
        <dbReference type="Proteomes" id="UP000245283"/>
    </source>
</evidence>
<dbReference type="Pfam" id="PF00440">
    <property type="entry name" value="TetR_N"/>
    <property type="match status" value="1"/>
</dbReference>
<evidence type="ECO:0000256" key="1">
    <source>
        <dbReference type="ARBA" id="ARBA00022491"/>
    </source>
</evidence>
<proteinExistence type="predicted"/>
<evidence type="ECO:0000256" key="3">
    <source>
        <dbReference type="ARBA" id="ARBA00023125"/>
    </source>
</evidence>